<evidence type="ECO:0000313" key="2">
    <source>
        <dbReference type="EMBL" id="GGM34419.1"/>
    </source>
</evidence>
<dbReference type="SUPFAM" id="SSF56601">
    <property type="entry name" value="beta-lactamase/transpeptidase-like"/>
    <property type="match status" value="1"/>
</dbReference>
<comment type="caution">
    <text evidence="2">The sequence shown here is derived from an EMBL/GenBank/DDBJ whole genome shotgun (WGS) entry which is preliminary data.</text>
</comment>
<protein>
    <submittedName>
        <fullName evidence="2">Serine hydrolase</fullName>
    </submittedName>
</protein>
<name>A0A8H9GMM0_9MICO</name>
<dbReference type="EMBL" id="BMPT01000014">
    <property type="protein sequence ID" value="GGM34419.1"/>
    <property type="molecule type" value="Genomic_DNA"/>
</dbReference>
<dbReference type="InterPro" id="IPR012338">
    <property type="entry name" value="Beta-lactam/transpept-like"/>
</dbReference>
<feature type="domain" description="Beta-lactamase-related" evidence="1">
    <location>
        <begin position="31"/>
        <end position="340"/>
    </location>
</feature>
<dbReference type="Gene3D" id="3.40.710.10">
    <property type="entry name" value="DD-peptidase/beta-lactamase superfamily"/>
    <property type="match status" value="1"/>
</dbReference>
<dbReference type="GO" id="GO:0016787">
    <property type="term" value="F:hydrolase activity"/>
    <property type="evidence" value="ECO:0007669"/>
    <property type="project" value="UniProtKB-KW"/>
</dbReference>
<dbReference type="InterPro" id="IPR001466">
    <property type="entry name" value="Beta-lactam-related"/>
</dbReference>
<dbReference type="PANTHER" id="PTHR46825">
    <property type="entry name" value="D-ALANYL-D-ALANINE-CARBOXYPEPTIDASE/ENDOPEPTIDASE AMPH"/>
    <property type="match status" value="1"/>
</dbReference>
<keyword evidence="3" id="KW-1185">Reference proteome</keyword>
<gene>
    <name evidence="2" type="ORF">GCM10010102_32470</name>
</gene>
<dbReference type="InterPro" id="IPR050491">
    <property type="entry name" value="AmpC-like"/>
</dbReference>
<evidence type="ECO:0000313" key="3">
    <source>
        <dbReference type="Proteomes" id="UP000655589"/>
    </source>
</evidence>
<reference evidence="2" key="1">
    <citation type="journal article" date="2014" name="Int. J. Syst. Evol. Microbiol.">
        <title>Complete genome sequence of Corynebacterium casei LMG S-19264T (=DSM 44701T), isolated from a smear-ripened cheese.</title>
        <authorList>
            <consortium name="US DOE Joint Genome Institute (JGI-PGF)"/>
            <person name="Walter F."/>
            <person name="Albersmeier A."/>
            <person name="Kalinowski J."/>
            <person name="Ruckert C."/>
        </authorList>
    </citation>
    <scope>NUCLEOTIDE SEQUENCE</scope>
    <source>
        <strain evidence="2">JCM 3051</strain>
    </source>
</reference>
<keyword evidence="2" id="KW-0378">Hydrolase</keyword>
<dbReference type="Proteomes" id="UP000655589">
    <property type="component" value="Unassembled WGS sequence"/>
</dbReference>
<evidence type="ECO:0000259" key="1">
    <source>
        <dbReference type="Pfam" id="PF00144"/>
    </source>
</evidence>
<proteinExistence type="predicted"/>
<sequence length="472" mass="50384">MLPVTDDRTARVLRSIAPYLAEWASFQAGYHGLPGLQLAVGLRGEVLVDLAWGTADVETGEKLTSDHLFRIASHSKTFTGVLVMQLVERGELRLDDPVGTHVPELDGTPAAAVTVRELLGHQGGIIRDSSDGDFWQHGKPFLDRDELIECVRTEGVVLAPNEHFKYTNIGYSLLGLVIENVTGRTYDDVARAGIVEPLGLTRTGTELDPARAAEYAAGHTARLAHDDARRVVPHVDTRAMAPATGWYSTARELVRYGTAHVLGDTTLLSDASKRLMQREESRVVVRGTERGRYGVGLEVGVVGDRRLVGHSGGYPGHITRTWIDPADGLVVSALTNAVDGTATPLANGVITLIDLALAAADEVARLAGTDGALEPVPADAPVGRFANLWGVSDVVDLGGILHVVNPRAASPADQAVRLVVRDGDLVQEAVDGFGTVGEPVQVERAADGAVTAVRLGAMRSWPVEEYRRRTAG</sequence>
<reference evidence="2" key="2">
    <citation type="submission" date="2020-09" db="EMBL/GenBank/DDBJ databases">
        <authorList>
            <person name="Sun Q."/>
            <person name="Ohkuma M."/>
        </authorList>
    </citation>
    <scope>NUCLEOTIDE SEQUENCE</scope>
    <source>
        <strain evidence="2">JCM 3051</strain>
    </source>
</reference>
<accession>A0A8H9GMM0</accession>
<dbReference type="AlphaFoldDB" id="A0A8H9GMM0"/>
<dbReference type="Pfam" id="PF00144">
    <property type="entry name" value="Beta-lactamase"/>
    <property type="match status" value="1"/>
</dbReference>
<dbReference type="PANTHER" id="PTHR46825:SF9">
    <property type="entry name" value="BETA-LACTAMASE-RELATED DOMAIN-CONTAINING PROTEIN"/>
    <property type="match status" value="1"/>
</dbReference>
<organism evidence="2 3">
    <name type="scientific">Promicromonospora citrea</name>
    <dbReference type="NCBI Taxonomy" id="43677"/>
    <lineage>
        <taxon>Bacteria</taxon>
        <taxon>Bacillati</taxon>
        <taxon>Actinomycetota</taxon>
        <taxon>Actinomycetes</taxon>
        <taxon>Micrococcales</taxon>
        <taxon>Promicromonosporaceae</taxon>
        <taxon>Promicromonospora</taxon>
    </lineage>
</organism>